<organism evidence="3 4">
    <name type="scientific">Gemmata massiliana</name>
    <dbReference type="NCBI Taxonomy" id="1210884"/>
    <lineage>
        <taxon>Bacteria</taxon>
        <taxon>Pseudomonadati</taxon>
        <taxon>Planctomycetota</taxon>
        <taxon>Planctomycetia</taxon>
        <taxon>Gemmatales</taxon>
        <taxon>Gemmataceae</taxon>
        <taxon>Gemmata</taxon>
    </lineage>
</organism>
<keyword evidence="3" id="KW-0808">Transferase</keyword>
<dbReference type="Gene3D" id="2.40.128.150">
    <property type="entry name" value="Cysteine proteinases"/>
    <property type="match status" value="1"/>
</dbReference>
<gene>
    <name evidence="3" type="ORF">SOIL9_21130</name>
</gene>
<dbReference type="PANTHER" id="PTHR11786:SF0">
    <property type="entry name" value="ARYLAMINE N-ACETYLTRANSFERASE 4-RELATED"/>
    <property type="match status" value="1"/>
</dbReference>
<dbReference type="InterPro" id="IPR001447">
    <property type="entry name" value="Arylamine_N-AcTrfase"/>
</dbReference>
<evidence type="ECO:0008006" key="5">
    <source>
        <dbReference type="Google" id="ProtNLM"/>
    </source>
</evidence>
<keyword evidence="4" id="KW-1185">Reference proteome</keyword>
<dbReference type="SUPFAM" id="SSF54001">
    <property type="entry name" value="Cysteine proteinases"/>
    <property type="match status" value="1"/>
</dbReference>
<dbReference type="AlphaFoldDB" id="A0A6P2D2S9"/>
<reference evidence="3 4" key="1">
    <citation type="submission" date="2019-05" db="EMBL/GenBank/DDBJ databases">
        <authorList>
            <consortium name="Science for Life Laboratories"/>
        </authorList>
    </citation>
    <scope>NUCLEOTIDE SEQUENCE [LARGE SCALE GENOMIC DNA]</scope>
    <source>
        <strain evidence="3">Soil9</strain>
    </source>
</reference>
<dbReference type="Pfam" id="PF00797">
    <property type="entry name" value="Acetyltransf_2"/>
    <property type="match status" value="1"/>
</dbReference>
<dbReference type="Gene3D" id="3.30.2140.10">
    <property type="entry name" value="Arylamine N-acetyltransferase"/>
    <property type="match status" value="1"/>
</dbReference>
<dbReference type="KEGG" id="gms:SOIL9_21130"/>
<sequence>MNLDAYLSRIGYVGPRTPTLPVLRDIILAHTCTIPFENLDVLLGREIQLELPAIERKLVGDRRGGYCFEQNSLLLGALSAIGFSARPLAARVRIQMQREYTPPRTHLFLRVEVDGDSWLADVGLGGLTPTTPIRIDQIDLEQPTPHEPRRIISEGRNPAPRYFHQAKLGDTWADVYEFTLDEMPDIDREVGNWWTSRHKNSKFRQNLLAARARPDGTRVSILNREFTHRRGAEVLERFEITDPDQLLSVLAERFGLIFPAGTRFGPQGSAWPT</sequence>
<evidence type="ECO:0000313" key="3">
    <source>
        <dbReference type="EMBL" id="VTR95601.1"/>
    </source>
</evidence>
<dbReference type="PANTHER" id="PTHR11786">
    <property type="entry name" value="N-HYDROXYARYLAMINE O-ACETYLTRANSFERASE"/>
    <property type="match status" value="1"/>
</dbReference>
<evidence type="ECO:0000313" key="4">
    <source>
        <dbReference type="Proteomes" id="UP000464178"/>
    </source>
</evidence>
<name>A0A6P2D2S9_9BACT</name>
<dbReference type="InterPro" id="IPR038765">
    <property type="entry name" value="Papain-like_cys_pep_sf"/>
</dbReference>
<dbReference type="EMBL" id="LR593886">
    <property type="protein sequence ID" value="VTR95601.1"/>
    <property type="molecule type" value="Genomic_DNA"/>
</dbReference>
<proteinExistence type="inferred from homology"/>
<dbReference type="GO" id="GO:0016407">
    <property type="term" value="F:acetyltransferase activity"/>
    <property type="evidence" value="ECO:0007669"/>
    <property type="project" value="InterPro"/>
</dbReference>
<dbReference type="PRINTS" id="PR01543">
    <property type="entry name" value="ANATRNSFRASE"/>
</dbReference>
<evidence type="ECO:0000256" key="2">
    <source>
        <dbReference type="RuleBase" id="RU003452"/>
    </source>
</evidence>
<protein>
    <recommendedName>
        <fullName evidence="5">Arylamine N-acetyltransferase</fullName>
    </recommendedName>
</protein>
<dbReference type="RefSeq" id="WP_162669999.1">
    <property type="nucleotide sequence ID" value="NZ_LR593886.1"/>
</dbReference>
<comment type="similarity">
    <text evidence="1 2">Belongs to the arylamine N-acetyltransferase family.</text>
</comment>
<dbReference type="Proteomes" id="UP000464178">
    <property type="component" value="Chromosome"/>
</dbReference>
<accession>A0A6P2D2S9</accession>
<evidence type="ECO:0000256" key="1">
    <source>
        <dbReference type="ARBA" id="ARBA00006547"/>
    </source>
</evidence>